<organism evidence="1 2">
    <name type="scientific">Ataeniobius toweri</name>
    <dbReference type="NCBI Taxonomy" id="208326"/>
    <lineage>
        <taxon>Eukaryota</taxon>
        <taxon>Metazoa</taxon>
        <taxon>Chordata</taxon>
        <taxon>Craniata</taxon>
        <taxon>Vertebrata</taxon>
        <taxon>Euteleostomi</taxon>
        <taxon>Actinopterygii</taxon>
        <taxon>Neopterygii</taxon>
        <taxon>Teleostei</taxon>
        <taxon>Neoteleostei</taxon>
        <taxon>Acanthomorphata</taxon>
        <taxon>Ovalentaria</taxon>
        <taxon>Atherinomorphae</taxon>
        <taxon>Cyprinodontiformes</taxon>
        <taxon>Goodeidae</taxon>
        <taxon>Ataeniobius</taxon>
    </lineage>
</organism>
<dbReference type="EMBL" id="JAHUTI010085205">
    <property type="protein sequence ID" value="MED6259640.1"/>
    <property type="molecule type" value="Genomic_DNA"/>
</dbReference>
<reference evidence="1 2" key="1">
    <citation type="submission" date="2021-07" db="EMBL/GenBank/DDBJ databases">
        <authorList>
            <person name="Palmer J.M."/>
        </authorList>
    </citation>
    <scope>NUCLEOTIDE SEQUENCE [LARGE SCALE GENOMIC DNA]</scope>
    <source>
        <strain evidence="1 2">AT_MEX2019</strain>
        <tissue evidence="1">Muscle</tissue>
    </source>
</reference>
<sequence length="55" mass="6325">QHAKRNKKNTFGVATAMKDLVKQLTMNIAVNMGKIERDLGLKWILAQVITMQWKI</sequence>
<gene>
    <name evidence="1" type="ORF">ATANTOWER_027054</name>
</gene>
<keyword evidence="2" id="KW-1185">Reference proteome</keyword>
<dbReference type="Proteomes" id="UP001345963">
    <property type="component" value="Unassembled WGS sequence"/>
</dbReference>
<accession>A0ABU7CBJ4</accession>
<protein>
    <submittedName>
        <fullName evidence="1">Uncharacterized protein</fullName>
    </submittedName>
</protein>
<evidence type="ECO:0000313" key="2">
    <source>
        <dbReference type="Proteomes" id="UP001345963"/>
    </source>
</evidence>
<comment type="caution">
    <text evidence="1">The sequence shown here is derived from an EMBL/GenBank/DDBJ whole genome shotgun (WGS) entry which is preliminary data.</text>
</comment>
<feature type="non-terminal residue" evidence="1">
    <location>
        <position position="1"/>
    </location>
</feature>
<proteinExistence type="predicted"/>
<evidence type="ECO:0000313" key="1">
    <source>
        <dbReference type="EMBL" id="MED6259640.1"/>
    </source>
</evidence>
<name>A0ABU7CBJ4_9TELE</name>